<evidence type="ECO:0000256" key="2">
    <source>
        <dbReference type="ARBA" id="ARBA00022741"/>
    </source>
</evidence>
<feature type="domain" description="ATP-grasp" evidence="5">
    <location>
        <begin position="116"/>
        <end position="316"/>
    </location>
</feature>
<dbReference type="InterPro" id="IPR011761">
    <property type="entry name" value="ATP-grasp"/>
</dbReference>
<dbReference type="PROSITE" id="PS50975">
    <property type="entry name" value="ATP_GRASP"/>
    <property type="match status" value="1"/>
</dbReference>
<proteinExistence type="predicted"/>
<dbReference type="Gene3D" id="3.30.470.20">
    <property type="entry name" value="ATP-grasp fold, B domain"/>
    <property type="match status" value="1"/>
</dbReference>
<keyword evidence="7" id="KW-1185">Reference proteome</keyword>
<reference evidence="7" key="1">
    <citation type="journal article" date="2019" name="Int. J. Syst. Evol. Microbiol.">
        <title>The Global Catalogue of Microorganisms (GCM) 10K type strain sequencing project: providing services to taxonomists for standard genome sequencing and annotation.</title>
        <authorList>
            <consortium name="The Broad Institute Genomics Platform"/>
            <consortium name="The Broad Institute Genome Sequencing Center for Infectious Disease"/>
            <person name="Wu L."/>
            <person name="Ma J."/>
        </authorList>
    </citation>
    <scope>NUCLEOTIDE SEQUENCE [LARGE SCALE GENOMIC DNA]</scope>
    <source>
        <strain evidence="7">JCM 4565</strain>
    </source>
</reference>
<dbReference type="SMART" id="SM01209">
    <property type="entry name" value="GARS_A"/>
    <property type="match status" value="1"/>
</dbReference>
<dbReference type="InterPro" id="IPR052032">
    <property type="entry name" value="ATP-dep_AA_Ligase"/>
</dbReference>
<keyword evidence="1" id="KW-0436">Ligase</keyword>
<comment type="caution">
    <text evidence="6">The sequence shown here is derived from an EMBL/GenBank/DDBJ whole genome shotgun (WGS) entry which is preliminary data.</text>
</comment>
<evidence type="ECO:0000259" key="5">
    <source>
        <dbReference type="PROSITE" id="PS50975"/>
    </source>
</evidence>
<dbReference type="PANTHER" id="PTHR43585:SF2">
    <property type="entry name" value="ATP-GRASP ENZYME FSQD"/>
    <property type="match status" value="1"/>
</dbReference>
<dbReference type="SUPFAM" id="SSF56059">
    <property type="entry name" value="Glutathione synthetase ATP-binding domain-like"/>
    <property type="match status" value="1"/>
</dbReference>
<accession>A0ABP3HIX3</accession>
<dbReference type="Pfam" id="PF13535">
    <property type="entry name" value="ATP-grasp_4"/>
    <property type="match status" value="1"/>
</dbReference>
<dbReference type="RefSeq" id="WP_344122272.1">
    <property type="nucleotide sequence ID" value="NZ_BAAABW010000028.1"/>
</dbReference>
<gene>
    <name evidence="6" type="ORF">GCM10010319_56700</name>
</gene>
<evidence type="ECO:0000256" key="4">
    <source>
        <dbReference type="PROSITE-ProRule" id="PRU00409"/>
    </source>
</evidence>
<protein>
    <recommendedName>
        <fullName evidence="5">ATP-grasp domain-containing protein</fullName>
    </recommendedName>
</protein>
<name>A0ABP3HIX3_9ACTN</name>
<evidence type="ECO:0000256" key="3">
    <source>
        <dbReference type="ARBA" id="ARBA00022840"/>
    </source>
</evidence>
<dbReference type="Gene3D" id="3.40.50.20">
    <property type="match status" value="1"/>
</dbReference>
<dbReference type="PANTHER" id="PTHR43585">
    <property type="entry name" value="FUMIPYRROLE BIOSYNTHESIS PROTEIN C"/>
    <property type="match status" value="1"/>
</dbReference>
<dbReference type="EMBL" id="BAAABW010000028">
    <property type="protein sequence ID" value="GAA0371320.1"/>
    <property type="molecule type" value="Genomic_DNA"/>
</dbReference>
<sequence length="417" mass="43640">MPPRLAVVHDNGSVTPLQLAVAATGHCELVLLCDPSEATVAKDLPLLREIGTVVEFDAGSPLAEATTRRLEALGIDGITTFSDRTIEATAALARHLGLAYHSPGTAAALVDKHLQRATLAAAGVPALPRYAAVSAPGDAAAAAAAVGAPAVVKPRQGAGSRNTVLARTVEDCVRTVEELLAAGESELVLEEYLVGDPAVAGPRWGDYVSVESVVVDGRTVHVGITGKPPLLAPFRETGAFFPSNVDDRTAARLTEATGRALRALGVTCGIAHTEFKLTAEGPRLIEVNGRLGGFIDDTVGRATGFPMIRTAFDCALGRVPADLTAPAPRGIAFQRFFAPPLAAREIVSMTGVKEAKALPGVRRVEVVRRPGQSVDWREGTQAFAAIVYGEAPDHESLAELFDALDKTLVVTYDRESA</sequence>
<dbReference type="Proteomes" id="UP001500063">
    <property type="component" value="Unassembled WGS sequence"/>
</dbReference>
<evidence type="ECO:0000256" key="1">
    <source>
        <dbReference type="ARBA" id="ARBA00022598"/>
    </source>
</evidence>
<keyword evidence="2 4" id="KW-0547">Nucleotide-binding</keyword>
<organism evidence="6 7">
    <name type="scientific">Streptomyces blastmyceticus</name>
    <dbReference type="NCBI Taxonomy" id="68180"/>
    <lineage>
        <taxon>Bacteria</taxon>
        <taxon>Bacillati</taxon>
        <taxon>Actinomycetota</taxon>
        <taxon>Actinomycetes</taxon>
        <taxon>Kitasatosporales</taxon>
        <taxon>Streptomycetaceae</taxon>
        <taxon>Streptomyces</taxon>
    </lineage>
</organism>
<evidence type="ECO:0000313" key="7">
    <source>
        <dbReference type="Proteomes" id="UP001500063"/>
    </source>
</evidence>
<keyword evidence="3 4" id="KW-0067">ATP-binding</keyword>
<evidence type="ECO:0000313" key="6">
    <source>
        <dbReference type="EMBL" id="GAA0371320.1"/>
    </source>
</evidence>